<dbReference type="PANTHER" id="PTHR45138">
    <property type="entry name" value="REGULATORY COMPONENTS OF SENSORY TRANSDUCTION SYSTEM"/>
    <property type="match status" value="1"/>
</dbReference>
<dbReference type="PROSITE" id="PS50887">
    <property type="entry name" value="GGDEF"/>
    <property type="match status" value="1"/>
</dbReference>
<reference evidence="2" key="1">
    <citation type="journal article" date="2014" name="Front. Microbiol.">
        <title>High frequency of phylogenetically diverse reductive dehalogenase-homologous genes in deep subseafloor sedimentary metagenomes.</title>
        <authorList>
            <person name="Kawai M."/>
            <person name="Futagami T."/>
            <person name="Toyoda A."/>
            <person name="Takaki Y."/>
            <person name="Nishi S."/>
            <person name="Hori S."/>
            <person name="Arai W."/>
            <person name="Tsubouchi T."/>
            <person name="Morono Y."/>
            <person name="Uchiyama I."/>
            <person name="Ito T."/>
            <person name="Fujiyama A."/>
            <person name="Inagaki F."/>
            <person name="Takami H."/>
        </authorList>
    </citation>
    <scope>NUCLEOTIDE SEQUENCE</scope>
    <source>
        <strain evidence="2">Expedition CK06-06</strain>
    </source>
</reference>
<dbReference type="InterPro" id="IPR043128">
    <property type="entry name" value="Rev_trsase/Diguanyl_cyclase"/>
</dbReference>
<dbReference type="InterPro" id="IPR050469">
    <property type="entry name" value="Diguanylate_Cyclase"/>
</dbReference>
<evidence type="ECO:0000313" key="2">
    <source>
        <dbReference type="EMBL" id="GAI47788.1"/>
    </source>
</evidence>
<dbReference type="GO" id="GO:0052621">
    <property type="term" value="F:diguanylate cyclase activity"/>
    <property type="evidence" value="ECO:0007669"/>
    <property type="project" value="TreeGrafter"/>
</dbReference>
<evidence type="ECO:0000259" key="1">
    <source>
        <dbReference type="PROSITE" id="PS50887"/>
    </source>
</evidence>
<dbReference type="SMART" id="SM00267">
    <property type="entry name" value="GGDEF"/>
    <property type="match status" value="1"/>
</dbReference>
<comment type="caution">
    <text evidence="2">The sequence shown here is derived from an EMBL/GenBank/DDBJ whole genome shotgun (WGS) entry which is preliminary data.</text>
</comment>
<dbReference type="EMBL" id="BARV01037109">
    <property type="protein sequence ID" value="GAI47788.1"/>
    <property type="molecule type" value="Genomic_DNA"/>
</dbReference>
<feature type="non-terminal residue" evidence="2">
    <location>
        <position position="208"/>
    </location>
</feature>
<proteinExistence type="predicted"/>
<name>X1NW02_9ZZZZ</name>
<dbReference type="GO" id="GO:1902201">
    <property type="term" value="P:negative regulation of bacterial-type flagellum-dependent cell motility"/>
    <property type="evidence" value="ECO:0007669"/>
    <property type="project" value="TreeGrafter"/>
</dbReference>
<protein>
    <recommendedName>
        <fullName evidence="1">GGDEF domain-containing protein</fullName>
    </recommendedName>
</protein>
<dbReference type="SUPFAM" id="SSF55073">
    <property type="entry name" value="Nucleotide cyclase"/>
    <property type="match status" value="1"/>
</dbReference>
<gene>
    <name evidence="2" type="ORF">S06H3_57484</name>
</gene>
<dbReference type="FunFam" id="3.30.70.270:FF:000001">
    <property type="entry name" value="Diguanylate cyclase domain protein"/>
    <property type="match status" value="1"/>
</dbReference>
<dbReference type="NCBIfam" id="TIGR00254">
    <property type="entry name" value="GGDEF"/>
    <property type="match status" value="1"/>
</dbReference>
<dbReference type="GO" id="GO:0043709">
    <property type="term" value="P:cell adhesion involved in single-species biofilm formation"/>
    <property type="evidence" value="ECO:0007669"/>
    <property type="project" value="TreeGrafter"/>
</dbReference>
<dbReference type="Pfam" id="PF00990">
    <property type="entry name" value="GGDEF"/>
    <property type="match status" value="1"/>
</dbReference>
<sequence length="208" mass="23271">MMFDIDHFKNVNDNYGHLSGDKVLQQVGKILNENIYPLDVAARYGGEEFVVLVPGMPVEIAGQRAEKLRQILDNYNWEIANQPISVTCSVGVTVFDGSDTTDPYELIRRADNALYAAKHRGRNRVVLYDQLDPDEHVQEHQNENFHELQTKISSLASRIKIQTIGTITAFAKAIAAKDSYLARHAENVRVYVTEIAKADRGLAGSGRT</sequence>
<dbReference type="PANTHER" id="PTHR45138:SF9">
    <property type="entry name" value="DIGUANYLATE CYCLASE DGCM-RELATED"/>
    <property type="match status" value="1"/>
</dbReference>
<feature type="domain" description="GGDEF" evidence="1">
    <location>
        <begin position="1"/>
        <end position="130"/>
    </location>
</feature>
<dbReference type="GO" id="GO:0005886">
    <property type="term" value="C:plasma membrane"/>
    <property type="evidence" value="ECO:0007669"/>
    <property type="project" value="TreeGrafter"/>
</dbReference>
<dbReference type="CDD" id="cd01949">
    <property type="entry name" value="GGDEF"/>
    <property type="match status" value="1"/>
</dbReference>
<dbReference type="AlphaFoldDB" id="X1NW02"/>
<accession>X1NW02</accession>
<dbReference type="InterPro" id="IPR029787">
    <property type="entry name" value="Nucleotide_cyclase"/>
</dbReference>
<dbReference type="Gene3D" id="3.30.70.270">
    <property type="match status" value="1"/>
</dbReference>
<dbReference type="InterPro" id="IPR000160">
    <property type="entry name" value="GGDEF_dom"/>
</dbReference>
<organism evidence="2">
    <name type="scientific">marine sediment metagenome</name>
    <dbReference type="NCBI Taxonomy" id="412755"/>
    <lineage>
        <taxon>unclassified sequences</taxon>
        <taxon>metagenomes</taxon>
        <taxon>ecological metagenomes</taxon>
    </lineage>
</organism>